<keyword evidence="2 5" id="KW-0812">Transmembrane</keyword>
<dbReference type="InterPro" id="IPR052954">
    <property type="entry name" value="GPCR-Ligand_Int"/>
</dbReference>
<name>A0A2C9L347_BIOGL</name>
<evidence type="ECO:0000256" key="2">
    <source>
        <dbReference type="ARBA" id="ARBA00022692"/>
    </source>
</evidence>
<dbReference type="InterPro" id="IPR000276">
    <property type="entry name" value="GPCR_Rhodpsn"/>
</dbReference>
<dbReference type="Pfam" id="PF10324">
    <property type="entry name" value="7TM_GPCR_Srw"/>
    <property type="match status" value="1"/>
</dbReference>
<proteinExistence type="predicted"/>
<dbReference type="SUPFAM" id="SSF81321">
    <property type="entry name" value="Family A G protein-coupled receptor-like"/>
    <property type="match status" value="1"/>
</dbReference>
<evidence type="ECO:0000313" key="7">
    <source>
        <dbReference type="EnsemblMetazoa" id="BGLB026542-PA"/>
    </source>
</evidence>
<organism evidence="7 8">
    <name type="scientific">Biomphalaria glabrata</name>
    <name type="common">Bloodfluke planorb</name>
    <name type="synonym">Freshwater snail</name>
    <dbReference type="NCBI Taxonomy" id="6526"/>
    <lineage>
        <taxon>Eukaryota</taxon>
        <taxon>Metazoa</taxon>
        <taxon>Spiralia</taxon>
        <taxon>Lophotrochozoa</taxon>
        <taxon>Mollusca</taxon>
        <taxon>Gastropoda</taxon>
        <taxon>Heterobranchia</taxon>
        <taxon>Euthyneura</taxon>
        <taxon>Panpulmonata</taxon>
        <taxon>Hygrophila</taxon>
        <taxon>Lymnaeoidea</taxon>
        <taxon>Planorbidae</taxon>
        <taxon>Biomphalaria</taxon>
    </lineage>
</organism>
<feature type="transmembrane region" description="Helical" evidence="5">
    <location>
        <begin position="68"/>
        <end position="89"/>
    </location>
</feature>
<dbReference type="GO" id="GO:0016020">
    <property type="term" value="C:membrane"/>
    <property type="evidence" value="ECO:0007669"/>
    <property type="project" value="UniProtKB-SubCell"/>
</dbReference>
<dbReference type="Proteomes" id="UP000076420">
    <property type="component" value="Unassembled WGS sequence"/>
</dbReference>
<dbReference type="Gene3D" id="1.20.1070.10">
    <property type="entry name" value="Rhodopsin 7-helix transmembrane proteins"/>
    <property type="match status" value="1"/>
</dbReference>
<dbReference type="GO" id="GO:0008528">
    <property type="term" value="F:G protein-coupled peptide receptor activity"/>
    <property type="evidence" value="ECO:0007669"/>
    <property type="project" value="InterPro"/>
</dbReference>
<dbReference type="KEGG" id="bgt:106054558"/>
<evidence type="ECO:0000256" key="5">
    <source>
        <dbReference type="SAM" id="Phobius"/>
    </source>
</evidence>
<dbReference type="PANTHER" id="PTHR46641">
    <property type="entry name" value="FMRFAMIDE RECEPTOR-RELATED"/>
    <property type="match status" value="1"/>
</dbReference>
<dbReference type="PANTHER" id="PTHR46641:SF18">
    <property type="entry name" value="G-PROTEIN COUPLED RECEPTORS FAMILY 1 PROFILE DOMAIN-CONTAINING PROTEIN"/>
    <property type="match status" value="1"/>
</dbReference>
<protein>
    <recommendedName>
        <fullName evidence="6">G-protein coupled receptors family 1 profile domain-containing protein</fullName>
    </recommendedName>
</protein>
<evidence type="ECO:0000256" key="1">
    <source>
        <dbReference type="ARBA" id="ARBA00004370"/>
    </source>
</evidence>
<evidence type="ECO:0000259" key="6">
    <source>
        <dbReference type="PROSITE" id="PS50262"/>
    </source>
</evidence>
<dbReference type="EnsemblMetazoa" id="BGLB026542-RA">
    <property type="protein sequence ID" value="BGLB026542-PA"/>
    <property type="gene ID" value="BGLB026542"/>
</dbReference>
<feature type="transmembrane region" description="Helical" evidence="5">
    <location>
        <begin position="212"/>
        <end position="233"/>
    </location>
</feature>
<comment type="subcellular location">
    <subcellularLocation>
        <location evidence="1">Membrane</location>
    </subcellularLocation>
</comment>
<accession>A0A2C9L347</accession>
<evidence type="ECO:0000256" key="4">
    <source>
        <dbReference type="ARBA" id="ARBA00023136"/>
    </source>
</evidence>
<feature type="transmembrane region" description="Helical" evidence="5">
    <location>
        <begin position="36"/>
        <end position="56"/>
    </location>
</feature>
<evidence type="ECO:0000313" key="8">
    <source>
        <dbReference type="Proteomes" id="UP000076420"/>
    </source>
</evidence>
<dbReference type="PROSITE" id="PS50262">
    <property type="entry name" value="G_PROTEIN_RECEP_F1_2"/>
    <property type="match status" value="1"/>
</dbReference>
<dbReference type="VEuPathDB" id="VectorBase:BGLAX_050634"/>
<keyword evidence="3 5" id="KW-1133">Transmembrane helix</keyword>
<gene>
    <name evidence="7" type="primary">106054558</name>
</gene>
<dbReference type="VEuPathDB" id="VectorBase:BGLB026542"/>
<feature type="domain" description="G-protein coupled receptors family 1 profile" evidence="6">
    <location>
        <begin position="47"/>
        <end position="320"/>
    </location>
</feature>
<dbReference type="AlphaFoldDB" id="A0A2C9L347"/>
<keyword evidence="4 5" id="KW-0472">Membrane</keyword>
<dbReference type="PROSITE" id="PS00237">
    <property type="entry name" value="G_PROTEIN_RECEP_F1_1"/>
    <property type="match status" value="1"/>
</dbReference>
<dbReference type="InterPro" id="IPR019427">
    <property type="entry name" value="7TM_GPCR_serpentine_rcpt_Srw"/>
</dbReference>
<sequence length="340" mass="39148">MQNLLKKLLLTTSLNMGYFVSSEILGEIIFDVRFGILFPLAFIGMITNTLTLLVFYKQGFQEGTTITMTSIALWNWLKCVCGLMAKMYFIISFVDQAFGVTWDNITFPYIEYTTIYAGYVTFSLAAFLSVERFLCVWKPFTAKSLLTPTTIFLSVVIISIGTFGAYVVVYFAYTIKFEYSQTFNTTVAIYVFSDFYYQKSAVFMVYYQVQAILIPAISFILMSLFSLATVYCLKKNSQYLHKQPSLKTNAPSREKQVSKALLVVVLVYIMNLFPRFVFYIAQLAEPEFYMLRKYNDEFTTAAVFIFIIDLINACSHLFIFAAFSSTFREHVMSLFLLKTF</sequence>
<dbReference type="InterPro" id="IPR017452">
    <property type="entry name" value="GPCR_Rhodpsn_7TM"/>
</dbReference>
<feature type="transmembrane region" description="Helical" evidence="5">
    <location>
        <begin position="151"/>
        <end position="173"/>
    </location>
</feature>
<feature type="transmembrane region" description="Helical" evidence="5">
    <location>
        <begin position="109"/>
        <end position="130"/>
    </location>
</feature>
<feature type="transmembrane region" description="Helical" evidence="5">
    <location>
        <begin position="260"/>
        <end position="281"/>
    </location>
</feature>
<evidence type="ECO:0000256" key="3">
    <source>
        <dbReference type="ARBA" id="ARBA00022989"/>
    </source>
</evidence>
<reference evidence="7" key="1">
    <citation type="submission" date="2020-05" db="UniProtKB">
        <authorList>
            <consortium name="EnsemblMetazoa"/>
        </authorList>
    </citation>
    <scope>IDENTIFICATION</scope>
    <source>
        <strain evidence="7">BB02</strain>
    </source>
</reference>
<feature type="transmembrane region" description="Helical" evidence="5">
    <location>
        <begin position="301"/>
        <end position="323"/>
    </location>
</feature>